<dbReference type="SUPFAM" id="SSF74653">
    <property type="entry name" value="TolA/TonB C-terminal domain"/>
    <property type="match status" value="1"/>
</dbReference>
<keyword evidence="7 10" id="KW-0653">Protein transport</keyword>
<reference evidence="14" key="1">
    <citation type="journal article" date="2019" name="Int. J. Syst. Evol. Microbiol.">
        <title>The Global Catalogue of Microorganisms (GCM) 10K type strain sequencing project: providing services to taxonomists for standard genome sequencing and annotation.</title>
        <authorList>
            <consortium name="The Broad Institute Genomics Platform"/>
            <consortium name="The Broad Institute Genome Sequencing Center for Infectious Disease"/>
            <person name="Wu L."/>
            <person name="Ma J."/>
        </authorList>
    </citation>
    <scope>NUCLEOTIDE SEQUENCE [LARGE SCALE GENOMIC DNA]</scope>
    <source>
        <strain evidence="14">NBRC 105857</strain>
    </source>
</reference>
<evidence type="ECO:0000313" key="14">
    <source>
        <dbReference type="Proteomes" id="UP001156664"/>
    </source>
</evidence>
<dbReference type="InterPro" id="IPR006260">
    <property type="entry name" value="TonB/TolA_C"/>
</dbReference>
<protein>
    <recommendedName>
        <fullName evidence="10">Protein TonB</fullName>
    </recommendedName>
</protein>
<keyword evidence="3 10" id="KW-0813">Transport</keyword>
<evidence type="ECO:0000256" key="8">
    <source>
        <dbReference type="ARBA" id="ARBA00022989"/>
    </source>
</evidence>
<evidence type="ECO:0000256" key="4">
    <source>
        <dbReference type="ARBA" id="ARBA00022475"/>
    </source>
</evidence>
<evidence type="ECO:0000256" key="11">
    <source>
        <dbReference type="SAM" id="MobiDB-lite"/>
    </source>
</evidence>
<name>A0ABQ5YTG6_9BURK</name>
<evidence type="ECO:0000256" key="6">
    <source>
        <dbReference type="ARBA" id="ARBA00022692"/>
    </source>
</evidence>
<keyword evidence="10" id="KW-0735">Signal-anchor</keyword>
<evidence type="ECO:0000256" key="2">
    <source>
        <dbReference type="ARBA" id="ARBA00006555"/>
    </source>
</evidence>
<dbReference type="Gene3D" id="3.30.1150.10">
    <property type="match status" value="1"/>
</dbReference>
<comment type="function">
    <text evidence="10">Interacts with outer membrane receptor proteins that carry out high-affinity binding and energy dependent uptake into the periplasmic space of specific substrates. It could act to transduce energy from the cytoplasmic membrane to specific energy-requiring processes in the outer membrane, resulting in the release into the periplasm of ligands bound by these outer membrane proteins.</text>
</comment>
<evidence type="ECO:0000256" key="7">
    <source>
        <dbReference type="ARBA" id="ARBA00022927"/>
    </source>
</evidence>
<keyword evidence="9 10" id="KW-0472">Membrane</keyword>
<dbReference type="RefSeq" id="WP_284281306.1">
    <property type="nucleotide sequence ID" value="NZ_BSOJ01000015.1"/>
</dbReference>
<keyword evidence="4 10" id="KW-1003">Cell membrane</keyword>
<gene>
    <name evidence="13" type="ORF">GCM10007875_17600</name>
</gene>
<evidence type="ECO:0000256" key="9">
    <source>
        <dbReference type="ARBA" id="ARBA00023136"/>
    </source>
</evidence>
<dbReference type="EMBL" id="BSOJ01000015">
    <property type="protein sequence ID" value="GLR26670.1"/>
    <property type="molecule type" value="Genomic_DNA"/>
</dbReference>
<feature type="domain" description="TonB C-terminal" evidence="12">
    <location>
        <begin position="155"/>
        <end position="246"/>
    </location>
</feature>
<dbReference type="NCBIfam" id="TIGR01352">
    <property type="entry name" value="tonB_Cterm"/>
    <property type="match status" value="1"/>
</dbReference>
<evidence type="ECO:0000256" key="5">
    <source>
        <dbReference type="ARBA" id="ARBA00022519"/>
    </source>
</evidence>
<dbReference type="PANTHER" id="PTHR33446:SF2">
    <property type="entry name" value="PROTEIN TONB"/>
    <property type="match status" value="1"/>
</dbReference>
<comment type="similarity">
    <text evidence="2 10">Belongs to the TonB family.</text>
</comment>
<evidence type="ECO:0000313" key="13">
    <source>
        <dbReference type="EMBL" id="GLR26670.1"/>
    </source>
</evidence>
<proteinExistence type="inferred from homology"/>
<evidence type="ECO:0000259" key="12">
    <source>
        <dbReference type="PROSITE" id="PS52015"/>
    </source>
</evidence>
<accession>A0ABQ5YTG6</accession>
<dbReference type="Pfam" id="PF03544">
    <property type="entry name" value="TonB_C"/>
    <property type="match status" value="1"/>
</dbReference>
<dbReference type="InterPro" id="IPR003538">
    <property type="entry name" value="TonB"/>
</dbReference>
<dbReference type="Proteomes" id="UP001156664">
    <property type="component" value="Unassembled WGS sequence"/>
</dbReference>
<feature type="region of interest" description="Disordered" evidence="11">
    <location>
        <begin position="64"/>
        <end position="149"/>
    </location>
</feature>
<evidence type="ECO:0000256" key="1">
    <source>
        <dbReference type="ARBA" id="ARBA00004383"/>
    </source>
</evidence>
<feature type="compositionally biased region" description="Low complexity" evidence="11">
    <location>
        <begin position="119"/>
        <end position="129"/>
    </location>
</feature>
<comment type="caution">
    <text evidence="13">The sequence shown here is derived from an EMBL/GenBank/DDBJ whole genome shotgun (WGS) entry which is preliminary data.</text>
</comment>
<keyword evidence="5 10" id="KW-0997">Cell inner membrane</keyword>
<dbReference type="PANTHER" id="PTHR33446">
    <property type="entry name" value="PROTEIN TONB-RELATED"/>
    <property type="match status" value="1"/>
</dbReference>
<evidence type="ECO:0000256" key="10">
    <source>
        <dbReference type="RuleBase" id="RU362123"/>
    </source>
</evidence>
<dbReference type="InterPro" id="IPR037682">
    <property type="entry name" value="TonB_C"/>
</dbReference>
<sequence length="246" mass="26066">MQVQARTPLPGQDSLKGLGAAMSVVLHAVLLMIGLIAASHWDDEPIKMAQPMQAYLVYAPEPATKSIDPPVNPVKARPPEPKQPPKPAKPVAEPQHEAANKPDIALNPKPEAPKTPVHSSTPPIAASPPAANPSPPAANSSPPVPSAAQVTNTAPKINAQYAATNPKPVYPPMAKRLGQQGTVELRILVSEAGTASKVEVLKSSGYGNLDAAAVQAISQWRFEPATQNNKPVAQWLTTRWTYELQN</sequence>
<comment type="subcellular location">
    <subcellularLocation>
        <location evidence="1 10">Cell inner membrane</location>
        <topology evidence="1 10">Single-pass membrane protein</topology>
        <orientation evidence="1 10">Periplasmic side</orientation>
    </subcellularLocation>
</comment>
<dbReference type="InterPro" id="IPR051045">
    <property type="entry name" value="TonB-dependent_transducer"/>
</dbReference>
<dbReference type="PRINTS" id="PR01374">
    <property type="entry name" value="TONBPROTEIN"/>
</dbReference>
<feature type="transmembrane region" description="Helical" evidence="10">
    <location>
        <begin position="20"/>
        <end position="38"/>
    </location>
</feature>
<keyword evidence="6 10" id="KW-0812">Transmembrane</keyword>
<evidence type="ECO:0000256" key="3">
    <source>
        <dbReference type="ARBA" id="ARBA00022448"/>
    </source>
</evidence>
<keyword evidence="14" id="KW-1185">Reference proteome</keyword>
<organism evidence="13 14">
    <name type="scientific">Limnobacter litoralis</name>
    <dbReference type="NCBI Taxonomy" id="481366"/>
    <lineage>
        <taxon>Bacteria</taxon>
        <taxon>Pseudomonadati</taxon>
        <taxon>Pseudomonadota</taxon>
        <taxon>Betaproteobacteria</taxon>
        <taxon>Burkholderiales</taxon>
        <taxon>Burkholderiaceae</taxon>
        <taxon>Limnobacter</taxon>
    </lineage>
</organism>
<keyword evidence="8 10" id="KW-1133">Transmembrane helix</keyword>
<dbReference type="PROSITE" id="PS52015">
    <property type="entry name" value="TONB_CTD"/>
    <property type="match status" value="1"/>
</dbReference>